<gene>
    <name evidence="2" type="ORF">SAMN04488506_0280</name>
</gene>
<dbReference type="GO" id="GO:0016747">
    <property type="term" value="F:acyltransferase activity, transferring groups other than amino-acyl groups"/>
    <property type="evidence" value="ECO:0007669"/>
    <property type="project" value="InterPro"/>
</dbReference>
<evidence type="ECO:0000259" key="1">
    <source>
        <dbReference type="PROSITE" id="PS51186"/>
    </source>
</evidence>
<dbReference type="PROSITE" id="PS51186">
    <property type="entry name" value="GNAT"/>
    <property type="match status" value="1"/>
</dbReference>
<accession>A0A1I5UZX2</accession>
<evidence type="ECO:0000313" key="2">
    <source>
        <dbReference type="EMBL" id="SFQ00813.1"/>
    </source>
</evidence>
<dbReference type="InterPro" id="IPR000182">
    <property type="entry name" value="GNAT_dom"/>
</dbReference>
<dbReference type="EMBL" id="FOXW01000001">
    <property type="protein sequence ID" value="SFQ00813.1"/>
    <property type="molecule type" value="Genomic_DNA"/>
</dbReference>
<name>A0A1I5UZX2_9LACT</name>
<keyword evidence="2" id="KW-0808">Transferase</keyword>
<sequence length="252" mass="29615">MITFDMITSKTELIEENEFYKLYHNHDARFMYDYNFMRLKYQPTLEEFKLIEKILLEFHEDMEMDHVKFYWPEDYGFTEPIIDYLSSNGYGIEILELYAIDPKDFTPTKRNPAVTVEFVTEESLKSFKQINRVQDTDISETFADQKQDLYDQDFDDSAIQQVIAYLNGIPVGSVDLLIQENTVEIDNFFVLEEYQRQGVGTEIQRFVMENAGSKTVILVADAEDTPKDMYLKQNYTYLSYQVGALKELSAPK</sequence>
<dbReference type="CDD" id="cd04301">
    <property type="entry name" value="NAT_SF"/>
    <property type="match status" value="1"/>
</dbReference>
<protein>
    <submittedName>
        <fullName evidence="2">Acetyltransferase (GNAT) domain-containing protein</fullName>
    </submittedName>
</protein>
<dbReference type="InterPro" id="IPR040549">
    <property type="entry name" value="DUF5613"/>
</dbReference>
<dbReference type="RefSeq" id="WP_177192459.1">
    <property type="nucleotide sequence ID" value="NZ_FOXW01000001.1"/>
</dbReference>
<dbReference type="SUPFAM" id="SSF55729">
    <property type="entry name" value="Acyl-CoA N-acyltransferases (Nat)"/>
    <property type="match status" value="1"/>
</dbReference>
<keyword evidence="3" id="KW-1185">Reference proteome</keyword>
<feature type="domain" description="N-acetyltransferase" evidence="1">
    <location>
        <begin position="114"/>
        <end position="252"/>
    </location>
</feature>
<organism evidence="2 3">
    <name type="scientific">Desemzia incerta</name>
    <dbReference type="NCBI Taxonomy" id="82801"/>
    <lineage>
        <taxon>Bacteria</taxon>
        <taxon>Bacillati</taxon>
        <taxon>Bacillota</taxon>
        <taxon>Bacilli</taxon>
        <taxon>Lactobacillales</taxon>
        <taxon>Carnobacteriaceae</taxon>
        <taxon>Desemzia</taxon>
    </lineage>
</organism>
<dbReference type="InterPro" id="IPR016181">
    <property type="entry name" value="Acyl_CoA_acyltransferase"/>
</dbReference>
<dbReference type="Pfam" id="PF00583">
    <property type="entry name" value="Acetyltransf_1"/>
    <property type="match status" value="1"/>
</dbReference>
<dbReference type="Proteomes" id="UP000199136">
    <property type="component" value="Unassembled WGS sequence"/>
</dbReference>
<proteinExistence type="predicted"/>
<reference evidence="2 3" key="1">
    <citation type="submission" date="2016-10" db="EMBL/GenBank/DDBJ databases">
        <authorList>
            <person name="de Groot N.N."/>
        </authorList>
    </citation>
    <scope>NUCLEOTIDE SEQUENCE [LARGE SCALE GENOMIC DNA]</scope>
    <source>
        <strain evidence="2 3">DSM 20581</strain>
    </source>
</reference>
<dbReference type="Gene3D" id="3.40.630.30">
    <property type="match status" value="1"/>
</dbReference>
<evidence type="ECO:0000313" key="3">
    <source>
        <dbReference type="Proteomes" id="UP000199136"/>
    </source>
</evidence>
<dbReference type="Pfam" id="PF18467">
    <property type="entry name" value="DUF5613"/>
    <property type="match status" value="1"/>
</dbReference>
<dbReference type="AlphaFoldDB" id="A0A1I5UZX2"/>